<organism evidence="1 2">
    <name type="scientific">Blepharisma stoltei</name>
    <dbReference type="NCBI Taxonomy" id="1481888"/>
    <lineage>
        <taxon>Eukaryota</taxon>
        <taxon>Sar</taxon>
        <taxon>Alveolata</taxon>
        <taxon>Ciliophora</taxon>
        <taxon>Postciliodesmatophora</taxon>
        <taxon>Heterotrichea</taxon>
        <taxon>Heterotrichida</taxon>
        <taxon>Blepharismidae</taxon>
        <taxon>Blepharisma</taxon>
    </lineage>
</organism>
<accession>A0AAU9K7L6</accession>
<proteinExistence type="predicted"/>
<name>A0AAU9K7L6_9CILI</name>
<sequence length="130" mass="15387">MLKMSENCDNGFSIFSGMFSLIFKSREGVPSLRLPEIQFFDAKERKSKEKDNDFFNCDSKRPKKMKITACPHVNKRHYARNMCSTCYHRSGRQKQAWACQHKDRRLYAKGVCKTCYLRNYHKAKFSKVKN</sequence>
<keyword evidence="2" id="KW-1185">Reference proteome</keyword>
<evidence type="ECO:0000313" key="2">
    <source>
        <dbReference type="Proteomes" id="UP001162131"/>
    </source>
</evidence>
<dbReference type="Proteomes" id="UP001162131">
    <property type="component" value="Unassembled WGS sequence"/>
</dbReference>
<protein>
    <submittedName>
        <fullName evidence="1">Uncharacterized protein</fullName>
    </submittedName>
</protein>
<dbReference type="EMBL" id="CAJZBQ010000062">
    <property type="protein sequence ID" value="CAG9335724.1"/>
    <property type="molecule type" value="Genomic_DNA"/>
</dbReference>
<comment type="caution">
    <text evidence="1">The sequence shown here is derived from an EMBL/GenBank/DDBJ whole genome shotgun (WGS) entry which is preliminary data.</text>
</comment>
<evidence type="ECO:0000313" key="1">
    <source>
        <dbReference type="EMBL" id="CAG9335724.1"/>
    </source>
</evidence>
<gene>
    <name evidence="1" type="ORF">BSTOLATCC_MIC64187</name>
</gene>
<dbReference type="AlphaFoldDB" id="A0AAU9K7L6"/>
<reference evidence="1" key="1">
    <citation type="submission" date="2021-09" db="EMBL/GenBank/DDBJ databases">
        <authorList>
            <consortium name="AG Swart"/>
            <person name="Singh M."/>
            <person name="Singh A."/>
            <person name="Seah K."/>
            <person name="Emmerich C."/>
        </authorList>
    </citation>
    <scope>NUCLEOTIDE SEQUENCE</scope>
    <source>
        <strain evidence="1">ATCC30299</strain>
    </source>
</reference>